<gene>
    <name evidence="1" type="ORF">CPELLU_LOCUS17467</name>
</gene>
<dbReference type="InterPro" id="IPR027417">
    <property type="entry name" value="P-loop_NTPase"/>
</dbReference>
<comment type="caution">
    <text evidence="1">The sequence shown here is derived from an EMBL/GenBank/DDBJ whole genome shotgun (WGS) entry which is preliminary data.</text>
</comment>
<sequence>GSTFVKNLIKCNQEHKNICTPEMIKMLETEVDCNTLTTDGIYNSLFKNEYFNKLVKFNIDEINDIHAQIALRKQQIQNYCEIEFLIDDFSTNNRFENFMKGGIYEPFFWNSKPFSNDQKKIIENKWLENMNRLVKLEKNTNMIQYLDELLKISEALKHNQLFTPDSSKSTNISNDAKREFNKRRLKILGEKEVPEIPDPTPESSDNFNKLEKKIKNIKLSDISKLIDNNDIYQKIIDSKLPENDITTLQKLRKEQLNKLIENQYNELDNIINRSNDIDELNKLKSKINDSFLNESQKEKLEKNRLEKIENLKPIEKPETISFNDLKEKIENIKLTNTKELFDGNDLHQTITNSNLSQNDKENLEKLRNEKLNQLINEQYNKFNNLINILETEVELNNLNNEVINNILLPRDKKEIIANLIEDKINKSKGKEKLEKENNEKYDEIKQNIDKFLTPETLENYFKENINSIDENYLTNNRNKLSLNNFYNEKQNLLIEKLKETENQNYLDILTEIGNCEDSNLLTDKFYNDIYHKSLDILENILDKNKNIFKTLLEDFENDNISNLNDNFLSEDNFLQRKGDENLVEKNLDGWLKGDDLLPNQDKLKGYTLISKPEQKIKVAKIENSKFTGNINKITISGAEVIEKEAELDKSLAGTYLLPYVFNLIEFDIKALKNNDDDSYNSDNFAKIKDTTVKLKKGGELKLKIVDVDGPGILPILTGDGKTTKVVRCLLTCIFPRKHIILITPNEELAADAKNHHNTWLQYSNGISYKCVIYGKQGELPYIVKNKELASWNKLIGYDNDDKAHFPNTSYQVVQPLIIRMGYNTLLMSATFPKKNFSISTSKPREVYSITKFSNQTEWENEKTQIFFRTTANEYPRKINGEEDTDAEPILKSGLTPKKFKLLEESDIPFVIFDNTNSSAVSGITEGMPPGSLFIANINHEMEFSPDVDNVILIGETQLEKLGKGPGAKRWIYDEKDVQYLSVASIVQQIGRVGRLKKGKAFLTTQQLKELIPSDDIVFHLISGIMLPSSEEPMKKLNTLAVMIGVKGNPKPSSANQICPTYDNLPDPDVKDPNLWALHTE</sequence>
<evidence type="ECO:0000313" key="2">
    <source>
        <dbReference type="Proteomes" id="UP000789759"/>
    </source>
</evidence>
<evidence type="ECO:0000313" key="1">
    <source>
        <dbReference type="EMBL" id="CAG8797718.1"/>
    </source>
</evidence>
<dbReference type="EMBL" id="CAJVQA010029752">
    <property type="protein sequence ID" value="CAG8797718.1"/>
    <property type="molecule type" value="Genomic_DNA"/>
</dbReference>
<proteinExistence type="predicted"/>
<dbReference type="Proteomes" id="UP000789759">
    <property type="component" value="Unassembled WGS sequence"/>
</dbReference>
<dbReference type="AlphaFoldDB" id="A0A9N9JV79"/>
<keyword evidence="2" id="KW-1185">Reference proteome</keyword>
<feature type="non-terminal residue" evidence="1">
    <location>
        <position position="1"/>
    </location>
</feature>
<dbReference type="OrthoDB" id="2385619at2759"/>
<name>A0A9N9JV79_9GLOM</name>
<organism evidence="1 2">
    <name type="scientific">Cetraspora pellucida</name>
    <dbReference type="NCBI Taxonomy" id="1433469"/>
    <lineage>
        <taxon>Eukaryota</taxon>
        <taxon>Fungi</taxon>
        <taxon>Fungi incertae sedis</taxon>
        <taxon>Mucoromycota</taxon>
        <taxon>Glomeromycotina</taxon>
        <taxon>Glomeromycetes</taxon>
        <taxon>Diversisporales</taxon>
        <taxon>Gigasporaceae</taxon>
        <taxon>Cetraspora</taxon>
    </lineage>
</organism>
<reference evidence="1" key="1">
    <citation type="submission" date="2021-06" db="EMBL/GenBank/DDBJ databases">
        <authorList>
            <person name="Kallberg Y."/>
            <person name="Tangrot J."/>
            <person name="Rosling A."/>
        </authorList>
    </citation>
    <scope>NUCLEOTIDE SEQUENCE</scope>
    <source>
        <strain evidence="1">FL966</strain>
    </source>
</reference>
<dbReference type="SUPFAM" id="SSF52540">
    <property type="entry name" value="P-loop containing nucleoside triphosphate hydrolases"/>
    <property type="match status" value="1"/>
</dbReference>
<accession>A0A9N9JV79</accession>
<feature type="non-terminal residue" evidence="1">
    <location>
        <position position="1080"/>
    </location>
</feature>
<protein>
    <submittedName>
        <fullName evidence="1">21510_t:CDS:1</fullName>
    </submittedName>
</protein>